<keyword evidence="3" id="KW-1133">Transmembrane helix</keyword>
<keyword evidence="5" id="KW-1185">Reference proteome</keyword>
<feature type="region of interest" description="Disordered" evidence="2">
    <location>
        <begin position="1"/>
        <end position="20"/>
    </location>
</feature>
<dbReference type="AlphaFoldDB" id="A0A2V2YGS0"/>
<gene>
    <name evidence="4" type="ORF">DFQ01_13633</name>
</gene>
<dbReference type="EMBL" id="QGTQ01000036">
    <property type="protein sequence ID" value="PWV92087.1"/>
    <property type="molecule type" value="Genomic_DNA"/>
</dbReference>
<proteinExistence type="predicted"/>
<comment type="caution">
    <text evidence="4">The sequence shown here is derived from an EMBL/GenBank/DDBJ whole genome shotgun (WGS) entry which is preliminary data.</text>
</comment>
<evidence type="ECO:0000256" key="3">
    <source>
        <dbReference type="SAM" id="Phobius"/>
    </source>
</evidence>
<evidence type="ECO:0000256" key="1">
    <source>
        <dbReference type="SAM" id="Coils"/>
    </source>
</evidence>
<evidence type="ECO:0000313" key="4">
    <source>
        <dbReference type="EMBL" id="PWV92087.1"/>
    </source>
</evidence>
<feature type="transmembrane region" description="Helical" evidence="3">
    <location>
        <begin position="26"/>
        <end position="45"/>
    </location>
</feature>
<keyword evidence="3" id="KW-0812">Transmembrane</keyword>
<dbReference type="RefSeq" id="WP_110047103.1">
    <property type="nucleotide sequence ID" value="NZ_CP054612.1"/>
</dbReference>
<protein>
    <submittedName>
        <fullName evidence="4">Uncharacterized protein</fullName>
    </submittedName>
</protein>
<dbReference type="Proteomes" id="UP000246635">
    <property type="component" value="Unassembled WGS sequence"/>
</dbReference>
<keyword evidence="3" id="KW-0472">Membrane</keyword>
<keyword evidence="1" id="KW-0175">Coiled coil</keyword>
<dbReference type="OrthoDB" id="2660861at2"/>
<accession>A0A2V2YGS0</accession>
<name>A0A2V2YGS0_9BACL</name>
<evidence type="ECO:0000256" key="2">
    <source>
        <dbReference type="SAM" id="MobiDB-lite"/>
    </source>
</evidence>
<sequence length="143" mass="16008">METPIQTVVPAARSTGRGTQPRSNRAFIVFLILWVMLIGAGIAGAKMYSDHLTSTMTADINKQTNDKLTSMQKQYDEQLQAVETNYKNEIAALQGKVDALNELLTFTKDNASEKTDNSNKLFTQLSEVKKQLDELKKNLELLK</sequence>
<reference evidence="4 5" key="1">
    <citation type="submission" date="2018-05" db="EMBL/GenBank/DDBJ databases">
        <title>Genomic Encyclopedia of Type Strains, Phase III (KMG-III): the genomes of soil and plant-associated and newly described type strains.</title>
        <authorList>
            <person name="Whitman W."/>
        </authorList>
    </citation>
    <scope>NUCLEOTIDE SEQUENCE [LARGE SCALE GENOMIC DNA]</scope>
    <source>
        <strain evidence="4 5">CECT 5696</strain>
    </source>
</reference>
<feature type="coiled-coil region" evidence="1">
    <location>
        <begin position="61"/>
        <end position="138"/>
    </location>
</feature>
<organism evidence="4 5">
    <name type="scientific">Paenibacillus cellulosilyticus</name>
    <dbReference type="NCBI Taxonomy" id="375489"/>
    <lineage>
        <taxon>Bacteria</taxon>
        <taxon>Bacillati</taxon>
        <taxon>Bacillota</taxon>
        <taxon>Bacilli</taxon>
        <taxon>Bacillales</taxon>
        <taxon>Paenibacillaceae</taxon>
        <taxon>Paenibacillus</taxon>
    </lineage>
</organism>
<evidence type="ECO:0000313" key="5">
    <source>
        <dbReference type="Proteomes" id="UP000246635"/>
    </source>
</evidence>